<keyword evidence="3" id="KW-0813">Transport</keyword>
<dbReference type="GeneID" id="7051526"/>
<dbReference type="JaponicusDB" id="SJAG_04739">
    <property type="gene designation" value="gos1"/>
</dbReference>
<evidence type="ECO:0000256" key="5">
    <source>
        <dbReference type="ARBA" id="ARBA00022927"/>
    </source>
</evidence>
<evidence type="ECO:0000256" key="3">
    <source>
        <dbReference type="ARBA" id="ARBA00022448"/>
    </source>
</evidence>
<dbReference type="Pfam" id="PF12352">
    <property type="entry name" value="V-SNARE_C"/>
    <property type="match status" value="1"/>
</dbReference>
<evidence type="ECO:0000256" key="9">
    <source>
        <dbReference type="SAM" id="Phobius"/>
    </source>
</evidence>
<proteinExistence type="inferred from homology"/>
<dbReference type="RefSeq" id="XP_002175820.1">
    <property type="nucleotide sequence ID" value="XM_002175784.2"/>
</dbReference>
<evidence type="ECO:0000256" key="7">
    <source>
        <dbReference type="ARBA" id="ARBA00023034"/>
    </source>
</evidence>
<name>B6K7M3_SCHJY</name>
<reference evidence="10 12" key="1">
    <citation type="journal article" date="2011" name="Science">
        <title>Comparative functional genomics of the fission yeasts.</title>
        <authorList>
            <person name="Rhind N."/>
            <person name="Chen Z."/>
            <person name="Yassour M."/>
            <person name="Thompson D.A."/>
            <person name="Haas B.J."/>
            <person name="Habib N."/>
            <person name="Wapinski I."/>
            <person name="Roy S."/>
            <person name="Lin M.F."/>
            <person name="Heiman D.I."/>
            <person name="Young S.K."/>
            <person name="Furuya K."/>
            <person name="Guo Y."/>
            <person name="Pidoux A."/>
            <person name="Chen H.M."/>
            <person name="Robbertse B."/>
            <person name="Goldberg J.M."/>
            <person name="Aoki K."/>
            <person name="Bayne E.H."/>
            <person name="Berlin A.M."/>
            <person name="Desjardins C.A."/>
            <person name="Dobbs E."/>
            <person name="Dukaj L."/>
            <person name="Fan L."/>
            <person name="FitzGerald M.G."/>
            <person name="French C."/>
            <person name="Gujja S."/>
            <person name="Hansen K."/>
            <person name="Keifenheim D."/>
            <person name="Levin J.Z."/>
            <person name="Mosher R.A."/>
            <person name="Mueller C.A."/>
            <person name="Pfiffner J."/>
            <person name="Priest M."/>
            <person name="Russ C."/>
            <person name="Smialowska A."/>
            <person name="Swoboda P."/>
            <person name="Sykes S.M."/>
            <person name="Vaughn M."/>
            <person name="Vengrova S."/>
            <person name="Yoder R."/>
            <person name="Zeng Q."/>
            <person name="Allshire R."/>
            <person name="Baulcombe D."/>
            <person name="Birren B.W."/>
            <person name="Brown W."/>
            <person name="Ekwall K."/>
            <person name="Kellis M."/>
            <person name="Leatherwood J."/>
            <person name="Levin H."/>
            <person name="Margalit H."/>
            <person name="Martienssen R."/>
            <person name="Nieduszynski C.A."/>
            <person name="Spatafora J.W."/>
            <person name="Friedman N."/>
            <person name="Dalgaard J.Z."/>
            <person name="Baumann P."/>
            <person name="Niki H."/>
            <person name="Regev A."/>
            <person name="Nusbaum C."/>
        </authorList>
    </citation>
    <scope>NUCLEOTIDE SEQUENCE [LARGE SCALE GENOMIC DNA]</scope>
    <source>
        <strain evidence="12">yFS275 / FY16936</strain>
    </source>
</reference>
<comment type="subcellular location">
    <subcellularLocation>
        <location evidence="1">Golgi apparatus membrane</location>
        <topology evidence="1">Single-pass type IV membrane protein</topology>
    </subcellularLocation>
</comment>
<evidence type="ECO:0000256" key="4">
    <source>
        <dbReference type="ARBA" id="ARBA00022692"/>
    </source>
</evidence>
<dbReference type="AlphaFoldDB" id="B6K7M3"/>
<dbReference type="Proteomes" id="UP000001744">
    <property type="component" value="Unassembled WGS sequence"/>
</dbReference>
<dbReference type="InterPro" id="IPR023601">
    <property type="entry name" value="Golgi_SNAP_su1"/>
</dbReference>
<comment type="similarity">
    <text evidence="2">Belongs to the GOSR1 family.</text>
</comment>
<keyword evidence="5" id="KW-0653">Protein transport</keyword>
<dbReference type="PANTHER" id="PTHR21094:SF2">
    <property type="entry name" value="GOLGI SNAP RECEPTOR COMPLEX MEMBER 1"/>
    <property type="match status" value="1"/>
</dbReference>
<protein>
    <submittedName>
        <fullName evidence="10">SNARE Gos1</fullName>
    </submittedName>
</protein>
<evidence type="ECO:0000256" key="1">
    <source>
        <dbReference type="ARBA" id="ARBA00004409"/>
    </source>
</evidence>
<dbReference type="GO" id="GO:0006888">
    <property type="term" value="P:endoplasmic reticulum to Golgi vesicle-mediated transport"/>
    <property type="evidence" value="ECO:0007669"/>
    <property type="project" value="InterPro"/>
</dbReference>
<keyword evidence="12" id="KW-1185">Reference proteome</keyword>
<dbReference type="GO" id="GO:0015031">
    <property type="term" value="P:protein transport"/>
    <property type="evidence" value="ECO:0007669"/>
    <property type="project" value="UniProtKB-KW"/>
</dbReference>
<evidence type="ECO:0000256" key="8">
    <source>
        <dbReference type="ARBA" id="ARBA00023136"/>
    </source>
</evidence>
<dbReference type="GO" id="GO:0000139">
    <property type="term" value="C:Golgi membrane"/>
    <property type="evidence" value="ECO:0007669"/>
    <property type="project" value="UniProtKB-SubCell"/>
</dbReference>
<sequence>MKSSLLRDSVKKAFEFQKTVHEDPIRAQQLMEERKQLLDQASALADEDDVHATVSLKSHLDRYKRDQRLLDTVLRSQTTAQSESLQNGQDQQLLMEMREASSLENSLRGTSELLERAYYTREDLDAQNSILGSVSSRISHLGETFPFLNRILRKASVRRRRDSIILAIVISFFVLLFYFFH</sequence>
<dbReference type="GO" id="GO:0005801">
    <property type="term" value="C:cis-Golgi network"/>
    <property type="evidence" value="ECO:0007669"/>
    <property type="project" value="InterPro"/>
</dbReference>
<evidence type="ECO:0000256" key="6">
    <source>
        <dbReference type="ARBA" id="ARBA00022989"/>
    </source>
</evidence>
<dbReference type="HOGENOM" id="CLU_1482816_0_0_1"/>
<evidence type="ECO:0000256" key="2">
    <source>
        <dbReference type="ARBA" id="ARBA00008473"/>
    </source>
</evidence>
<dbReference type="EMBL" id="KE651168">
    <property type="protein sequence ID" value="EEB09527.1"/>
    <property type="molecule type" value="Genomic_DNA"/>
</dbReference>
<dbReference type="STRING" id="402676.B6K7M3"/>
<keyword evidence="6 9" id="KW-1133">Transmembrane helix</keyword>
<dbReference type="OMA" id="ERAYYTR"/>
<dbReference type="eggNOG" id="KOG3208">
    <property type="taxonomic scope" value="Eukaryota"/>
</dbReference>
<keyword evidence="7" id="KW-0333">Golgi apparatus</keyword>
<dbReference type="PANTHER" id="PTHR21094">
    <property type="entry name" value="GOS-28 SNARE- RELATED"/>
    <property type="match status" value="1"/>
</dbReference>
<evidence type="ECO:0000313" key="11">
    <source>
        <dbReference type="JaponicusDB" id="SJAG_04739"/>
    </source>
</evidence>
<keyword evidence="8 9" id="KW-0472">Membrane</keyword>
<dbReference type="VEuPathDB" id="FungiDB:SJAG_04739"/>
<organism evidence="10 12">
    <name type="scientific">Schizosaccharomyces japonicus (strain yFS275 / FY16936)</name>
    <name type="common">Fission yeast</name>
    <dbReference type="NCBI Taxonomy" id="402676"/>
    <lineage>
        <taxon>Eukaryota</taxon>
        <taxon>Fungi</taxon>
        <taxon>Dikarya</taxon>
        <taxon>Ascomycota</taxon>
        <taxon>Taphrinomycotina</taxon>
        <taxon>Schizosaccharomycetes</taxon>
        <taxon>Schizosaccharomycetales</taxon>
        <taxon>Schizosaccharomycetaceae</taxon>
        <taxon>Schizosaccharomyces</taxon>
    </lineage>
</organism>
<evidence type="ECO:0000313" key="12">
    <source>
        <dbReference type="Proteomes" id="UP000001744"/>
    </source>
</evidence>
<accession>B6K7M3</accession>
<feature type="transmembrane region" description="Helical" evidence="9">
    <location>
        <begin position="163"/>
        <end position="180"/>
    </location>
</feature>
<dbReference type="OrthoDB" id="422156at2759"/>
<gene>
    <name evidence="11" type="primary">gos1</name>
    <name evidence="10" type="ORF">SJAG_04739</name>
</gene>
<evidence type="ECO:0000313" key="10">
    <source>
        <dbReference type="EMBL" id="EEB09527.1"/>
    </source>
</evidence>
<keyword evidence="4 9" id="KW-0812">Transmembrane</keyword>